<gene>
    <name evidence="1" type="ORF">HD599_000013</name>
</gene>
<evidence type="ECO:0000313" key="1">
    <source>
        <dbReference type="EMBL" id="MBB5841690.1"/>
    </source>
</evidence>
<evidence type="ECO:0000313" key="2">
    <source>
        <dbReference type="Proteomes" id="UP000536685"/>
    </source>
</evidence>
<keyword evidence="2" id="KW-1185">Reference proteome</keyword>
<accession>A0A841ADB8</accession>
<name>A0A841ADB8_9MICO</name>
<dbReference type="AlphaFoldDB" id="A0A841ADB8"/>
<proteinExistence type="predicted"/>
<evidence type="ECO:0008006" key="3">
    <source>
        <dbReference type="Google" id="ProtNLM"/>
    </source>
</evidence>
<dbReference type="EMBL" id="JACHMJ010000001">
    <property type="protein sequence ID" value="MBB5841690.1"/>
    <property type="molecule type" value="Genomic_DNA"/>
</dbReference>
<comment type="caution">
    <text evidence="1">The sequence shown here is derived from an EMBL/GenBank/DDBJ whole genome shotgun (WGS) entry which is preliminary data.</text>
</comment>
<organism evidence="1 2">
    <name type="scientific">Conyzicola lurida</name>
    <dbReference type="NCBI Taxonomy" id="1172621"/>
    <lineage>
        <taxon>Bacteria</taxon>
        <taxon>Bacillati</taxon>
        <taxon>Actinomycetota</taxon>
        <taxon>Actinomycetes</taxon>
        <taxon>Micrococcales</taxon>
        <taxon>Microbacteriaceae</taxon>
        <taxon>Conyzicola</taxon>
    </lineage>
</organism>
<sequence>MSKFWLVVGFAAGYVVGSAAGRKQYERIKGAVQDLWGNPEVQRTVKKVDDFVEEKAPTVHDLGAAAVDSVKATADSSEEQAPAGSTS</sequence>
<reference evidence="1 2" key="1">
    <citation type="submission" date="2020-08" db="EMBL/GenBank/DDBJ databases">
        <title>Sequencing the genomes of 1000 actinobacteria strains.</title>
        <authorList>
            <person name="Klenk H.-P."/>
        </authorList>
    </citation>
    <scope>NUCLEOTIDE SEQUENCE [LARGE SCALE GENOMIC DNA]</scope>
    <source>
        <strain evidence="1 2">DSM 105784</strain>
    </source>
</reference>
<protein>
    <recommendedName>
        <fullName evidence="3">YtxH domain-containing protein</fullName>
    </recommendedName>
</protein>
<dbReference type="Proteomes" id="UP000536685">
    <property type="component" value="Unassembled WGS sequence"/>
</dbReference>
<dbReference type="RefSeq" id="WP_184232484.1">
    <property type="nucleotide sequence ID" value="NZ_JACHMJ010000001.1"/>
</dbReference>